<evidence type="ECO:0000313" key="2">
    <source>
        <dbReference type="EMBL" id="NHC34203.1"/>
    </source>
</evidence>
<evidence type="ECO:0000313" key="3">
    <source>
        <dbReference type="Proteomes" id="UP000031532"/>
    </source>
</evidence>
<dbReference type="InterPro" id="IPR050644">
    <property type="entry name" value="PG_Glycine_Bridge_Synth"/>
</dbReference>
<dbReference type="AlphaFoldDB" id="A0A9X5E3N3"/>
<gene>
    <name evidence="2" type="ORF">QH73_0005920</name>
</gene>
<feature type="domain" description="BioF2-like acetyltransferase" evidence="1">
    <location>
        <begin position="165"/>
        <end position="293"/>
    </location>
</feature>
<dbReference type="OrthoDB" id="9785911at2"/>
<dbReference type="EMBL" id="JTJC03000001">
    <property type="protein sequence ID" value="NHC34203.1"/>
    <property type="molecule type" value="Genomic_DNA"/>
</dbReference>
<protein>
    <submittedName>
        <fullName evidence="2">GNAT family N-acetyltransferase</fullName>
    </submittedName>
</protein>
<dbReference type="InterPro" id="IPR016181">
    <property type="entry name" value="Acyl_CoA_acyltransferase"/>
</dbReference>
<organism evidence="2 3">
    <name type="scientific">Scytonema millei VB511283</name>
    <dbReference type="NCBI Taxonomy" id="1245923"/>
    <lineage>
        <taxon>Bacteria</taxon>
        <taxon>Bacillati</taxon>
        <taxon>Cyanobacteriota</taxon>
        <taxon>Cyanophyceae</taxon>
        <taxon>Nostocales</taxon>
        <taxon>Scytonemataceae</taxon>
        <taxon>Scytonema</taxon>
    </lineage>
</organism>
<proteinExistence type="predicted"/>
<evidence type="ECO:0000259" key="1">
    <source>
        <dbReference type="Pfam" id="PF13480"/>
    </source>
</evidence>
<comment type="caution">
    <text evidence="2">The sequence shown here is derived from an EMBL/GenBank/DDBJ whole genome shotgun (WGS) entry which is preliminary data.</text>
</comment>
<keyword evidence="3" id="KW-1185">Reference proteome</keyword>
<dbReference type="Pfam" id="PF13480">
    <property type="entry name" value="Acetyltransf_6"/>
    <property type="match status" value="1"/>
</dbReference>
<dbReference type="PANTHER" id="PTHR36174">
    <property type="entry name" value="LIPID II:GLYCINE GLYCYLTRANSFERASE"/>
    <property type="match status" value="1"/>
</dbReference>
<dbReference type="SUPFAM" id="SSF55729">
    <property type="entry name" value="Acyl-CoA N-acyltransferases (Nat)"/>
    <property type="match status" value="1"/>
</dbReference>
<name>A0A9X5E3N3_9CYAN</name>
<dbReference type="RefSeq" id="WP_039715596.1">
    <property type="nucleotide sequence ID" value="NZ_JTJC03000001.1"/>
</dbReference>
<dbReference type="PANTHER" id="PTHR36174:SF1">
    <property type="entry name" value="LIPID II:GLYCINE GLYCYLTRANSFERASE"/>
    <property type="match status" value="1"/>
</dbReference>
<dbReference type="Gene3D" id="3.40.630.30">
    <property type="match status" value="1"/>
</dbReference>
<accession>A0A9X5E3N3</accession>
<dbReference type="Proteomes" id="UP000031532">
    <property type="component" value="Unassembled WGS sequence"/>
</dbReference>
<sequence>MLDIQVIKPHDLLWSQTLQKLRHDVYHLQEYLKLEAIRTQTTPEAILITQEDKIFLIPYLIRSCQDIYQNAPYHEEIFDAISPYGYAGILLSDAAVGQAEFLNLAVSSLANVLRLKNICSAFFRLHPILNHGFEQILSSQICQITGETVSINLMLSEAEIWQQTRSEHRTHINRCRRAGFTTKIVRYEDYIKEFIDIYEETMNRVTAKQMYYFGYDYFTKLANLHENIHLGIVEFDNQIVCAGIFTEICGIVQYHLGGTKTEFLKQSPSKLLFDRVRFWAKERGDKIFHLGGGVGGNKDSLHQFKAGFSKLKHNFLTLRSIADAEKYQYLVDLQAKKLNIESEQLLKTSFFPAYRSSQI</sequence>
<dbReference type="InterPro" id="IPR038740">
    <property type="entry name" value="BioF2-like_GNAT_dom"/>
</dbReference>
<reference evidence="2 3" key="1">
    <citation type="journal article" date="2015" name="Genome Announc.">
        <title>Draft Genome Sequence of the Terrestrial Cyanobacterium Scytonema millei VB511283, Isolated from Eastern India.</title>
        <authorList>
            <person name="Sen D."/>
            <person name="Chandrababunaidu M.M."/>
            <person name="Singh D."/>
            <person name="Sanghi N."/>
            <person name="Ghorai A."/>
            <person name="Mishra G.P."/>
            <person name="Madduluri M."/>
            <person name="Adhikary S.P."/>
            <person name="Tripathy S."/>
        </authorList>
    </citation>
    <scope>NUCLEOTIDE SEQUENCE [LARGE SCALE GENOMIC DNA]</scope>
    <source>
        <strain evidence="2 3">VB511283</strain>
    </source>
</reference>